<accession>A0A7M5V9A2</accession>
<keyword evidence="2" id="KW-1185">Reference proteome</keyword>
<organism evidence="1 2">
    <name type="scientific">Clytia hemisphaerica</name>
    <dbReference type="NCBI Taxonomy" id="252671"/>
    <lineage>
        <taxon>Eukaryota</taxon>
        <taxon>Metazoa</taxon>
        <taxon>Cnidaria</taxon>
        <taxon>Hydrozoa</taxon>
        <taxon>Hydroidolina</taxon>
        <taxon>Leptothecata</taxon>
        <taxon>Obeliida</taxon>
        <taxon>Clytiidae</taxon>
        <taxon>Clytia</taxon>
    </lineage>
</organism>
<evidence type="ECO:0000313" key="2">
    <source>
        <dbReference type="Proteomes" id="UP000594262"/>
    </source>
</evidence>
<dbReference type="Proteomes" id="UP000594262">
    <property type="component" value="Unplaced"/>
</dbReference>
<name>A0A7M5V9A2_9CNID</name>
<protein>
    <submittedName>
        <fullName evidence="1">Uncharacterized protein</fullName>
    </submittedName>
</protein>
<reference evidence="1" key="1">
    <citation type="submission" date="2021-01" db="UniProtKB">
        <authorList>
            <consortium name="EnsemblMetazoa"/>
        </authorList>
    </citation>
    <scope>IDENTIFICATION</scope>
</reference>
<proteinExistence type="predicted"/>
<sequence>MNDVRKSMFLSPAATTEYKNKELSISLGNDFQAINSFQRGFDHTGKHFYILEDMDGGNRLRVFIVYFNEHQNALEKRTLTIDFQDMDGSESVWQELDAYTGNVVVIVKHDILDNDNAEKFIINVYHYYLPDVFVDHPYKVLDLTIEPSEADIVLRFDSKDYERCQIWYGLRENGVTALLVLTFFKEYNEEGEATRLRECCLDVIKTQQTEICHSKRVVIDLSQSSVFDDFFFFLNATKERIYFYFQRDSVLRIVEYDYTGNFRYVYSIAIDDGYHDYHFDDRYIVLSHKGITHKDNAIRVWELNQDRTCIVQEFNDEIIDYETSDAKSFSFQYSIKRFVDFLLVANASDFNKGRQLVSWIQICNGEKLRGYGIFRGLPLPNYFLNWNLHEVGITYFDEMTMERQNMFFKIAHVNMNEYSIQKITLKHLARVVVLQLFSSNELLKLNLPSTLFGYLGIEK</sequence>
<evidence type="ECO:0000313" key="1">
    <source>
        <dbReference type="EnsemblMetazoa" id="CLYHEMP005743.1"/>
    </source>
</evidence>
<dbReference type="EnsemblMetazoa" id="CLYHEMT005743.1">
    <property type="protein sequence ID" value="CLYHEMP005743.1"/>
    <property type="gene ID" value="CLYHEMG005743"/>
</dbReference>
<dbReference type="AlphaFoldDB" id="A0A7M5V9A2"/>